<protein>
    <submittedName>
        <fullName evidence="1">Uncharacterized protein</fullName>
    </submittedName>
</protein>
<dbReference type="Proteomes" id="UP000033977">
    <property type="component" value="Unassembled WGS sequence"/>
</dbReference>
<name>A0A0G1ID92_9BACT</name>
<comment type="caution">
    <text evidence="1">The sequence shown here is derived from an EMBL/GenBank/DDBJ whole genome shotgun (WGS) entry which is preliminary data.</text>
</comment>
<dbReference type="InterPro" id="IPR046341">
    <property type="entry name" value="SET_dom_sf"/>
</dbReference>
<dbReference type="Gene3D" id="2.170.270.10">
    <property type="entry name" value="SET domain"/>
    <property type="match status" value="1"/>
</dbReference>
<evidence type="ECO:0000313" key="2">
    <source>
        <dbReference type="Proteomes" id="UP000033977"/>
    </source>
</evidence>
<gene>
    <name evidence="1" type="ORF">UW49_C0007G0060</name>
</gene>
<dbReference type="EMBL" id="LCIN01000007">
    <property type="protein sequence ID" value="KKT57180.1"/>
    <property type="molecule type" value="Genomic_DNA"/>
</dbReference>
<dbReference type="SUPFAM" id="SSF82199">
    <property type="entry name" value="SET domain"/>
    <property type="match status" value="1"/>
</dbReference>
<proteinExistence type="predicted"/>
<accession>A0A0G1ID92</accession>
<reference evidence="1 2" key="1">
    <citation type="journal article" date="2015" name="Nature">
        <title>rRNA introns, odd ribosomes, and small enigmatic genomes across a large radiation of phyla.</title>
        <authorList>
            <person name="Brown C.T."/>
            <person name="Hug L.A."/>
            <person name="Thomas B.C."/>
            <person name="Sharon I."/>
            <person name="Castelle C.J."/>
            <person name="Singh A."/>
            <person name="Wilkins M.J."/>
            <person name="Williams K.H."/>
            <person name="Banfield J.F."/>
        </authorList>
    </citation>
    <scope>NUCLEOTIDE SEQUENCE [LARGE SCALE GENOMIC DNA]</scope>
</reference>
<evidence type="ECO:0000313" key="1">
    <source>
        <dbReference type="EMBL" id="KKT57180.1"/>
    </source>
</evidence>
<dbReference type="AlphaFoldDB" id="A0A0G1ID92"/>
<organism evidence="1 2">
    <name type="scientific">Candidatus Giovannonibacteria bacterium GW2011_GWB1_44_23</name>
    <dbReference type="NCBI Taxonomy" id="1618652"/>
    <lineage>
        <taxon>Bacteria</taxon>
        <taxon>Candidatus Giovannoniibacteriota</taxon>
    </lineage>
</organism>
<sequence length="106" mass="12236">MRSNTSYSSPKVEMQNSPISGRDLFAKRKIKKGELLVSFESGKGKFINSEEADKLYVKGNDHMLQVDDDLFFAAANPGEDWKIPELQEKYKGYFSEYLQKKLKTYL</sequence>